<keyword evidence="9" id="KW-0808">Transferase</keyword>
<dbReference type="GO" id="GO:0071555">
    <property type="term" value="P:cell wall organization"/>
    <property type="evidence" value="ECO:0007669"/>
    <property type="project" value="UniProtKB-KW"/>
</dbReference>
<protein>
    <submittedName>
        <fullName evidence="22">Penicillin-binding protein</fullName>
    </submittedName>
</protein>
<dbReference type="GO" id="GO:0030288">
    <property type="term" value="C:outer membrane-bounded periplasmic space"/>
    <property type="evidence" value="ECO:0007669"/>
    <property type="project" value="TreeGrafter"/>
</dbReference>
<keyword evidence="7" id="KW-0645">Protease</keyword>
<keyword evidence="13 19" id="KW-0472">Membrane</keyword>
<dbReference type="UniPathway" id="UPA00219"/>
<evidence type="ECO:0000256" key="14">
    <source>
        <dbReference type="ARBA" id="ARBA00023268"/>
    </source>
</evidence>
<comment type="catalytic activity">
    <reaction evidence="16">
        <text>Preferential cleavage: (Ac)2-L-Lys-D-Ala-|-D-Ala. Also transpeptidation of peptidyl-alanyl moieties that are N-acyl substituents of D-alanine.</text>
        <dbReference type="EC" id="3.4.16.4"/>
    </reaction>
</comment>
<dbReference type="InterPro" id="IPR050396">
    <property type="entry name" value="Glycosyltr_51/Transpeptidase"/>
</dbReference>
<keyword evidence="10" id="KW-0378">Hydrolase</keyword>
<dbReference type="Gene3D" id="3.40.710.10">
    <property type="entry name" value="DD-peptidase/beta-lactamase superfamily"/>
    <property type="match status" value="1"/>
</dbReference>
<evidence type="ECO:0000313" key="23">
    <source>
        <dbReference type="Proteomes" id="UP000062519"/>
    </source>
</evidence>
<feature type="domain" description="Glycosyl transferase family 51" evidence="21">
    <location>
        <begin position="83"/>
        <end position="258"/>
    </location>
</feature>
<evidence type="ECO:0000256" key="12">
    <source>
        <dbReference type="ARBA" id="ARBA00022984"/>
    </source>
</evidence>
<evidence type="ECO:0000256" key="6">
    <source>
        <dbReference type="ARBA" id="ARBA00022645"/>
    </source>
</evidence>
<evidence type="ECO:0000256" key="15">
    <source>
        <dbReference type="ARBA" id="ARBA00023316"/>
    </source>
</evidence>
<dbReference type="KEGG" id="buu:WS70_28435"/>
<dbReference type="Pfam" id="PF00905">
    <property type="entry name" value="Transpeptidase"/>
    <property type="match status" value="1"/>
</dbReference>
<dbReference type="InterPro" id="IPR023346">
    <property type="entry name" value="Lysozyme-like_dom_sf"/>
</dbReference>
<dbReference type="GO" id="GO:0006508">
    <property type="term" value="P:proteolysis"/>
    <property type="evidence" value="ECO:0007669"/>
    <property type="project" value="UniProtKB-KW"/>
</dbReference>
<keyword evidence="19" id="KW-1133">Transmembrane helix</keyword>
<dbReference type="EMBL" id="CP013387">
    <property type="protein sequence ID" value="AOJ05586.1"/>
    <property type="molecule type" value="Genomic_DNA"/>
</dbReference>
<comment type="catalytic activity">
    <reaction evidence="17">
        <text>[GlcNAc-(1-&gt;4)-Mur2Ac(oyl-L-Ala-gamma-D-Glu-L-Lys-D-Ala-D-Ala)](n)-di-trans,octa-cis-undecaprenyl diphosphate + beta-D-GlcNAc-(1-&gt;4)-Mur2Ac(oyl-L-Ala-gamma-D-Glu-L-Lys-D-Ala-D-Ala)-di-trans,octa-cis-undecaprenyl diphosphate = [GlcNAc-(1-&gt;4)-Mur2Ac(oyl-L-Ala-gamma-D-Glu-L-Lys-D-Ala-D-Ala)](n+1)-di-trans,octa-cis-undecaprenyl diphosphate + di-trans,octa-cis-undecaprenyl diphosphate + H(+)</text>
        <dbReference type="Rhea" id="RHEA:23708"/>
        <dbReference type="Rhea" id="RHEA-COMP:9602"/>
        <dbReference type="Rhea" id="RHEA-COMP:9603"/>
        <dbReference type="ChEBI" id="CHEBI:15378"/>
        <dbReference type="ChEBI" id="CHEBI:58405"/>
        <dbReference type="ChEBI" id="CHEBI:60033"/>
        <dbReference type="ChEBI" id="CHEBI:78435"/>
        <dbReference type="EC" id="2.4.99.28"/>
    </reaction>
</comment>
<sequence>MNRRIVSSFLDRCAARLAAAKPHAAAVLRRLRHPTRRGVALAIAAVPALFLLYVLALIPFTPSIGDIRKARVDAPAQILSADGKLLAEFKPSNREWVPLAGISPKMVDALISTEDHRFYEHHGLDWRRTAGAALRTFSGERQGGSTITQQLARNLYPDEIGRAPTLTRKLKEAITALKIEAVYSKAQILETYLNTVPFLYNAYGVEMAARTYFDKSADQLDALDAATLVGMLKGNSYYNPVLNPERALARRNTVLAQMVKYGKLSPAAYASLQKKPLRIDFERQKEPPGPAPHFAQQLRKWLIAWADRNDYNVYSDGLVVRTTIDSRLQAYATQALARQTNQLQGIANGMWNAGSGCAPGNPLFRAFVRETPAFRAALDGGATEDAALKHLLADRGFTRALCKAKADVQAGFLAIDPRNGQIKAWVGSRDFTTEPFDHVQQARRQPGSTFKPFVYGAAFAGGATPDDTFVDQPVEIPLKGGEIWRPDDDASPTGKPMTLRDAIAYSRNRITAQLMMKVGPQKVARLARAMGVRDSELDAVPSLALGTSPVTLKEMVSAYATIANVGEYVEPRMVTRIEDRNGEALAEFASASPERALDAAPARTLIDVMRGVVERGTGAAIRSRYGIRADVAGKTGTTQGDTDGWFILMQPQLVAGAWVGFDDGRVTLGSVWGQGARSALPIVGDFYQRAIRARIIDTRERFATEAPPSAFDTFRDKLNDWYRYLFEKAEPQKAAPPKAPRAPVEEAMPASEVEAASEAAAAAAFASEASAAAVASAASGVPFAAPGGASAVTPEMPPLLPSTPPLSPPAAQPGNGLPNDNAPMSPTPTPDAPAASGAAGVN</sequence>
<gene>
    <name evidence="22" type="ORF">WS70_28435</name>
</gene>
<evidence type="ECO:0000256" key="3">
    <source>
        <dbReference type="ARBA" id="ARBA00007090"/>
    </source>
</evidence>
<evidence type="ECO:0000256" key="16">
    <source>
        <dbReference type="ARBA" id="ARBA00034000"/>
    </source>
</evidence>
<evidence type="ECO:0000256" key="18">
    <source>
        <dbReference type="SAM" id="MobiDB-lite"/>
    </source>
</evidence>
<dbReference type="Proteomes" id="UP000062519">
    <property type="component" value="Chromosome 2"/>
</dbReference>
<dbReference type="RefSeq" id="WP_059597504.1">
    <property type="nucleotide sequence ID" value="NZ_CP013387.1"/>
</dbReference>
<keyword evidence="11" id="KW-0133">Cell shape</keyword>
<comment type="similarity">
    <text evidence="4">In the N-terminal section; belongs to the glycosyltransferase 51 family.</text>
</comment>
<evidence type="ECO:0000256" key="7">
    <source>
        <dbReference type="ARBA" id="ARBA00022670"/>
    </source>
</evidence>
<dbReference type="Pfam" id="PF00912">
    <property type="entry name" value="Transgly"/>
    <property type="match status" value="1"/>
</dbReference>
<name>A0A1B4FPJ6_9BURK</name>
<evidence type="ECO:0000256" key="9">
    <source>
        <dbReference type="ARBA" id="ARBA00022679"/>
    </source>
</evidence>
<feature type="region of interest" description="Disordered" evidence="18">
    <location>
        <begin position="788"/>
        <end position="842"/>
    </location>
</feature>
<evidence type="ECO:0000313" key="22">
    <source>
        <dbReference type="EMBL" id="AOJ05586.1"/>
    </source>
</evidence>
<dbReference type="InterPro" id="IPR001264">
    <property type="entry name" value="Glyco_trans_51"/>
</dbReference>
<evidence type="ECO:0000256" key="4">
    <source>
        <dbReference type="ARBA" id="ARBA00007739"/>
    </source>
</evidence>
<keyword evidence="5" id="KW-1003">Cell membrane</keyword>
<evidence type="ECO:0000256" key="11">
    <source>
        <dbReference type="ARBA" id="ARBA00022960"/>
    </source>
</evidence>
<comment type="similarity">
    <text evidence="3">In the C-terminal section; belongs to the transpeptidase family.</text>
</comment>
<evidence type="ECO:0000256" key="13">
    <source>
        <dbReference type="ARBA" id="ARBA00023136"/>
    </source>
</evidence>
<evidence type="ECO:0000259" key="20">
    <source>
        <dbReference type="Pfam" id="PF00905"/>
    </source>
</evidence>
<dbReference type="GO" id="GO:0009002">
    <property type="term" value="F:serine-type D-Ala-D-Ala carboxypeptidase activity"/>
    <property type="evidence" value="ECO:0007669"/>
    <property type="project" value="UniProtKB-EC"/>
</dbReference>
<evidence type="ECO:0000256" key="10">
    <source>
        <dbReference type="ARBA" id="ARBA00022801"/>
    </source>
</evidence>
<dbReference type="GO" id="GO:0009252">
    <property type="term" value="P:peptidoglycan biosynthetic process"/>
    <property type="evidence" value="ECO:0007669"/>
    <property type="project" value="UniProtKB-UniPathway"/>
</dbReference>
<evidence type="ECO:0000256" key="2">
    <source>
        <dbReference type="ARBA" id="ARBA00004752"/>
    </source>
</evidence>
<evidence type="ECO:0000256" key="1">
    <source>
        <dbReference type="ARBA" id="ARBA00004236"/>
    </source>
</evidence>
<keyword evidence="6" id="KW-0121">Carboxypeptidase</keyword>
<evidence type="ECO:0000256" key="5">
    <source>
        <dbReference type="ARBA" id="ARBA00022475"/>
    </source>
</evidence>
<dbReference type="AlphaFoldDB" id="A0A1B4FPJ6"/>
<dbReference type="Gene3D" id="1.10.3810.10">
    <property type="entry name" value="Biosynthetic peptidoglycan transglycosylase-like"/>
    <property type="match status" value="1"/>
</dbReference>
<evidence type="ECO:0000256" key="8">
    <source>
        <dbReference type="ARBA" id="ARBA00022676"/>
    </source>
</evidence>
<keyword evidence="15" id="KW-0961">Cell wall biogenesis/degradation</keyword>
<dbReference type="PANTHER" id="PTHR32282:SF11">
    <property type="entry name" value="PENICILLIN-BINDING PROTEIN 1B"/>
    <property type="match status" value="1"/>
</dbReference>
<keyword evidence="14" id="KW-0511">Multifunctional enzyme</keyword>
<feature type="domain" description="Penicillin-binding protein transpeptidase" evidence="20">
    <location>
        <begin position="411"/>
        <end position="642"/>
    </location>
</feature>
<dbReference type="GO" id="GO:0008955">
    <property type="term" value="F:peptidoglycan glycosyltransferase activity"/>
    <property type="evidence" value="ECO:0007669"/>
    <property type="project" value="UniProtKB-EC"/>
</dbReference>
<comment type="pathway">
    <text evidence="2">Cell wall biogenesis; peptidoglycan biosynthesis.</text>
</comment>
<keyword evidence="19" id="KW-0812">Transmembrane</keyword>
<dbReference type="PANTHER" id="PTHR32282">
    <property type="entry name" value="BINDING PROTEIN TRANSPEPTIDASE, PUTATIVE-RELATED"/>
    <property type="match status" value="1"/>
</dbReference>
<dbReference type="InterPro" id="IPR001460">
    <property type="entry name" value="PCN-bd_Tpept"/>
</dbReference>
<evidence type="ECO:0000256" key="17">
    <source>
        <dbReference type="ARBA" id="ARBA00049902"/>
    </source>
</evidence>
<dbReference type="GO" id="GO:0008658">
    <property type="term" value="F:penicillin binding"/>
    <property type="evidence" value="ECO:0007669"/>
    <property type="project" value="InterPro"/>
</dbReference>
<dbReference type="SUPFAM" id="SSF56601">
    <property type="entry name" value="beta-lactamase/transpeptidase-like"/>
    <property type="match status" value="1"/>
</dbReference>
<proteinExistence type="inferred from homology"/>
<comment type="subcellular location">
    <subcellularLocation>
        <location evidence="1">Cell membrane</location>
    </subcellularLocation>
</comment>
<dbReference type="GO" id="GO:0005886">
    <property type="term" value="C:plasma membrane"/>
    <property type="evidence" value="ECO:0007669"/>
    <property type="project" value="UniProtKB-SubCell"/>
</dbReference>
<organism evidence="22 23">
    <name type="scientific">Burkholderia mayonis</name>
    <dbReference type="NCBI Taxonomy" id="1385591"/>
    <lineage>
        <taxon>Bacteria</taxon>
        <taxon>Pseudomonadati</taxon>
        <taxon>Pseudomonadota</taxon>
        <taxon>Betaproteobacteria</taxon>
        <taxon>Burkholderiales</taxon>
        <taxon>Burkholderiaceae</taxon>
        <taxon>Burkholderia</taxon>
        <taxon>pseudomallei group</taxon>
    </lineage>
</organism>
<evidence type="ECO:0000256" key="19">
    <source>
        <dbReference type="SAM" id="Phobius"/>
    </source>
</evidence>
<keyword evidence="12" id="KW-0573">Peptidoglycan synthesis</keyword>
<keyword evidence="23" id="KW-1185">Reference proteome</keyword>
<reference evidence="22 23" key="1">
    <citation type="submission" date="2015-12" db="EMBL/GenBank/DDBJ databases">
        <title>Diversity of Burkholderia near neighbor genomes.</title>
        <authorList>
            <person name="Sahl J."/>
            <person name="Wagner D."/>
            <person name="Keim P."/>
        </authorList>
    </citation>
    <scope>NUCLEOTIDE SEQUENCE [LARGE SCALE GENOMIC DNA]</scope>
    <source>
        <strain evidence="22 23">BDU6</strain>
    </source>
</reference>
<feature type="transmembrane region" description="Helical" evidence="19">
    <location>
        <begin position="39"/>
        <end position="60"/>
    </location>
</feature>
<dbReference type="SUPFAM" id="SSF53955">
    <property type="entry name" value="Lysozyme-like"/>
    <property type="match status" value="1"/>
</dbReference>
<feature type="compositionally biased region" description="Pro residues" evidence="18">
    <location>
        <begin position="795"/>
        <end position="811"/>
    </location>
</feature>
<dbReference type="InterPro" id="IPR036950">
    <property type="entry name" value="PBP_transglycosylase"/>
</dbReference>
<accession>A0A1B4FPJ6</accession>
<dbReference type="GO" id="GO:0008360">
    <property type="term" value="P:regulation of cell shape"/>
    <property type="evidence" value="ECO:0007669"/>
    <property type="project" value="UniProtKB-KW"/>
</dbReference>
<keyword evidence="8" id="KW-0328">Glycosyltransferase</keyword>
<dbReference type="InterPro" id="IPR012338">
    <property type="entry name" value="Beta-lactam/transpept-like"/>
</dbReference>
<feature type="compositionally biased region" description="Low complexity" evidence="18">
    <location>
        <begin position="832"/>
        <end position="842"/>
    </location>
</feature>
<evidence type="ECO:0000259" key="21">
    <source>
        <dbReference type="Pfam" id="PF00912"/>
    </source>
</evidence>